<protein>
    <recommendedName>
        <fullName evidence="5">RNA polymerase sigma factor</fullName>
    </recommendedName>
</protein>
<name>A0A1F2USD3_9ACTN</name>
<keyword evidence="1 5" id="KW-0805">Transcription regulation</keyword>
<dbReference type="Proteomes" id="UP000178086">
    <property type="component" value="Unassembled WGS sequence"/>
</dbReference>
<dbReference type="EMBL" id="MELI01000053">
    <property type="protein sequence ID" value="OFW34096.1"/>
    <property type="molecule type" value="Genomic_DNA"/>
</dbReference>
<dbReference type="NCBIfam" id="TIGR02937">
    <property type="entry name" value="sigma70-ECF"/>
    <property type="match status" value="1"/>
</dbReference>
<comment type="function">
    <text evidence="5">Sigma factors are initiation factors that promote the attachment of RNA polymerase to specific initiation sites and are then released.</text>
</comment>
<dbReference type="SUPFAM" id="SSF88946">
    <property type="entry name" value="Sigma2 domain of RNA polymerase sigma factors"/>
    <property type="match status" value="1"/>
</dbReference>
<dbReference type="AlphaFoldDB" id="A0A1F2USD3"/>
<evidence type="ECO:0000256" key="1">
    <source>
        <dbReference type="ARBA" id="ARBA00023015"/>
    </source>
</evidence>
<dbReference type="InterPro" id="IPR012845">
    <property type="entry name" value="RNA_pol_sigma_FliA_WhiG"/>
</dbReference>
<dbReference type="Pfam" id="PF04542">
    <property type="entry name" value="Sigma70_r2"/>
    <property type="match status" value="1"/>
</dbReference>
<evidence type="ECO:0000256" key="2">
    <source>
        <dbReference type="ARBA" id="ARBA00023082"/>
    </source>
</evidence>
<dbReference type="InterPro" id="IPR007627">
    <property type="entry name" value="RNA_pol_sigma70_r2"/>
</dbReference>
<dbReference type="InterPro" id="IPR013324">
    <property type="entry name" value="RNA_pol_sigma_r3/r4-like"/>
</dbReference>
<dbReference type="Gene3D" id="1.20.140.160">
    <property type="match status" value="1"/>
</dbReference>
<gene>
    <name evidence="8" type="ORF">A2074_07860</name>
</gene>
<dbReference type="Gene3D" id="1.10.1740.10">
    <property type="match status" value="1"/>
</dbReference>
<evidence type="ECO:0000256" key="4">
    <source>
        <dbReference type="ARBA" id="ARBA00023163"/>
    </source>
</evidence>
<dbReference type="NCBIfam" id="TIGR02479">
    <property type="entry name" value="FliA_WhiG"/>
    <property type="match status" value="1"/>
</dbReference>
<dbReference type="InterPro" id="IPR014284">
    <property type="entry name" value="RNA_pol_sigma-70_dom"/>
</dbReference>
<dbReference type="NCBIfam" id="NF005413">
    <property type="entry name" value="PRK06986.1"/>
    <property type="match status" value="1"/>
</dbReference>
<feature type="domain" description="RNA polymerase sigma-70" evidence="6">
    <location>
        <begin position="55"/>
        <end position="68"/>
    </location>
</feature>
<keyword evidence="4 5" id="KW-0804">Transcription</keyword>
<dbReference type="PIRSF" id="PIRSF000770">
    <property type="entry name" value="RNA_pol_sigma-SigE/K"/>
    <property type="match status" value="1"/>
</dbReference>
<evidence type="ECO:0000313" key="8">
    <source>
        <dbReference type="EMBL" id="OFW34096.1"/>
    </source>
</evidence>
<dbReference type="GO" id="GO:0016987">
    <property type="term" value="F:sigma factor activity"/>
    <property type="evidence" value="ECO:0007669"/>
    <property type="project" value="UniProtKB-KW"/>
</dbReference>
<evidence type="ECO:0000256" key="5">
    <source>
        <dbReference type="RuleBase" id="RU362124"/>
    </source>
</evidence>
<comment type="caution">
    <text evidence="8">The sequence shown here is derived from an EMBL/GenBank/DDBJ whole genome shotgun (WGS) entry which is preliminary data.</text>
</comment>
<dbReference type="NCBIfam" id="NF004935">
    <property type="entry name" value="PRK06288.1"/>
    <property type="match status" value="1"/>
</dbReference>
<evidence type="ECO:0000313" key="9">
    <source>
        <dbReference type="Proteomes" id="UP000178086"/>
    </source>
</evidence>
<keyword evidence="2 5" id="KW-0731">Sigma factor</keyword>
<dbReference type="GO" id="GO:0003899">
    <property type="term" value="F:DNA-directed RNA polymerase activity"/>
    <property type="evidence" value="ECO:0007669"/>
    <property type="project" value="InterPro"/>
</dbReference>
<dbReference type="SUPFAM" id="SSF88659">
    <property type="entry name" value="Sigma3 and sigma4 domains of RNA polymerase sigma factors"/>
    <property type="match status" value="2"/>
</dbReference>
<dbReference type="PROSITE" id="PS00716">
    <property type="entry name" value="SIGMA70_2"/>
    <property type="match status" value="1"/>
</dbReference>
<dbReference type="GO" id="GO:0006352">
    <property type="term" value="P:DNA-templated transcription initiation"/>
    <property type="evidence" value="ECO:0007669"/>
    <property type="project" value="InterPro"/>
</dbReference>
<sequence>METRSQSDIIEVWKKYKSEACQDCRDKLILNYAPLVKYIAGRVAANLPQNVDQADLVSYGLFGLIDAIEKYDMAREIKFETYAITRIKGAIIDELRALDWVPRSVRHRARVLERVYYELENELRRPPSDAEVAGAMGITVEEHGELLSQLSYTSMLALEELWNVGEKDDKVSLIDSIEDTSSPDPADSFEFEEMKTILADAIKKLPDRERTVIALYYYDNLTLREIGDILGVTESRVSQLHTKAVIRLKSKMRSAQIIQKD</sequence>
<comment type="similarity">
    <text evidence="5">Belongs to the sigma-70 factor family.</text>
</comment>
<dbReference type="PANTHER" id="PTHR30385:SF7">
    <property type="entry name" value="RNA POLYMERASE SIGMA FACTOR FLIA"/>
    <property type="match status" value="1"/>
</dbReference>
<evidence type="ECO:0000259" key="7">
    <source>
        <dbReference type="PROSITE" id="PS00716"/>
    </source>
</evidence>
<dbReference type="InterPro" id="IPR000943">
    <property type="entry name" value="RNA_pol_sigma70"/>
</dbReference>
<dbReference type="InterPro" id="IPR007630">
    <property type="entry name" value="RNA_pol_sigma70_r4"/>
</dbReference>
<organism evidence="8 9">
    <name type="scientific">Candidatus Aquicultor primus</name>
    <dbReference type="NCBI Taxonomy" id="1797195"/>
    <lineage>
        <taxon>Bacteria</taxon>
        <taxon>Bacillati</taxon>
        <taxon>Actinomycetota</taxon>
        <taxon>Candidatus Aquicultoria</taxon>
        <taxon>Candidatus Aquicultorales</taxon>
        <taxon>Candidatus Aquicultoraceae</taxon>
        <taxon>Candidatus Aquicultor</taxon>
    </lineage>
</organism>
<evidence type="ECO:0000256" key="3">
    <source>
        <dbReference type="ARBA" id="ARBA00023125"/>
    </source>
</evidence>
<keyword evidence="3 5" id="KW-0238">DNA-binding</keyword>
<feature type="domain" description="RNA polymerase sigma-70" evidence="7">
    <location>
        <begin position="222"/>
        <end position="248"/>
    </location>
</feature>
<proteinExistence type="inferred from homology"/>
<dbReference type="PROSITE" id="PS00715">
    <property type="entry name" value="SIGMA70_1"/>
    <property type="match status" value="1"/>
</dbReference>
<dbReference type="Pfam" id="PF04545">
    <property type="entry name" value="Sigma70_r4"/>
    <property type="match status" value="1"/>
</dbReference>
<dbReference type="CDD" id="cd06171">
    <property type="entry name" value="Sigma70_r4"/>
    <property type="match status" value="1"/>
</dbReference>
<dbReference type="InterPro" id="IPR007624">
    <property type="entry name" value="RNA_pol_sigma70_r3"/>
</dbReference>
<dbReference type="PANTHER" id="PTHR30385">
    <property type="entry name" value="SIGMA FACTOR F FLAGELLAR"/>
    <property type="match status" value="1"/>
</dbReference>
<evidence type="ECO:0000259" key="6">
    <source>
        <dbReference type="PROSITE" id="PS00715"/>
    </source>
</evidence>
<dbReference type="Pfam" id="PF04539">
    <property type="entry name" value="Sigma70_r3"/>
    <property type="match status" value="1"/>
</dbReference>
<dbReference type="GO" id="GO:0003677">
    <property type="term" value="F:DNA binding"/>
    <property type="evidence" value="ECO:0007669"/>
    <property type="project" value="UniProtKB-KW"/>
</dbReference>
<reference evidence="8 9" key="1">
    <citation type="journal article" date="2016" name="Nat. Commun.">
        <title>Thousands of microbial genomes shed light on interconnected biogeochemical processes in an aquifer system.</title>
        <authorList>
            <person name="Anantharaman K."/>
            <person name="Brown C.T."/>
            <person name="Hug L.A."/>
            <person name="Sharon I."/>
            <person name="Castelle C.J."/>
            <person name="Probst A.J."/>
            <person name="Thomas B.C."/>
            <person name="Singh A."/>
            <person name="Wilkins M.J."/>
            <person name="Karaoz U."/>
            <person name="Brodie E.L."/>
            <person name="Williams K.H."/>
            <person name="Hubbard S.S."/>
            <person name="Banfield J.F."/>
        </authorList>
    </citation>
    <scope>NUCLEOTIDE SEQUENCE [LARGE SCALE GENOMIC DNA]</scope>
</reference>
<dbReference type="PRINTS" id="PR00046">
    <property type="entry name" value="SIGMA70FCT"/>
</dbReference>
<accession>A0A1F2USD3</accession>
<dbReference type="InterPro" id="IPR013325">
    <property type="entry name" value="RNA_pol_sigma_r2"/>
</dbReference>